<dbReference type="EMBL" id="KN848690">
    <property type="protein sequence ID" value="KIR79089.1"/>
    <property type="molecule type" value="Genomic_DNA"/>
</dbReference>
<evidence type="ECO:0000256" key="4">
    <source>
        <dbReference type="SAM" id="MobiDB-lite"/>
    </source>
</evidence>
<organism evidence="8 9">
    <name type="scientific">Cryptococcus gattii EJB2</name>
    <dbReference type="NCBI Taxonomy" id="1296103"/>
    <lineage>
        <taxon>Eukaryota</taxon>
        <taxon>Fungi</taxon>
        <taxon>Dikarya</taxon>
        <taxon>Basidiomycota</taxon>
        <taxon>Agaricomycotina</taxon>
        <taxon>Tremellomycetes</taxon>
        <taxon>Tremellales</taxon>
        <taxon>Cryptococcaceae</taxon>
        <taxon>Cryptococcus</taxon>
        <taxon>Cryptococcus gattii species complex</taxon>
    </lineage>
</organism>
<comment type="subcellular location">
    <subcellularLocation>
        <location evidence="1">Golgi apparatus</location>
    </subcellularLocation>
</comment>
<evidence type="ECO:0000256" key="2">
    <source>
        <dbReference type="ARBA" id="ARBA00022448"/>
    </source>
</evidence>
<keyword evidence="3" id="KW-0333">Golgi apparatus</keyword>
<keyword evidence="2" id="KW-0813">Transport</keyword>
<dbReference type="Pfam" id="PF12584">
    <property type="entry name" value="TRAPPC10"/>
    <property type="match status" value="1"/>
</dbReference>
<dbReference type="Pfam" id="PF23036">
    <property type="entry name" value="TRAPPC10_1st"/>
    <property type="match status" value="1"/>
</dbReference>
<protein>
    <submittedName>
        <fullName evidence="8">Uncharacterized protein</fullName>
    </submittedName>
</protein>
<evidence type="ECO:0000256" key="3">
    <source>
        <dbReference type="ARBA" id="ARBA00023034"/>
    </source>
</evidence>
<feature type="domain" description="DUF7077" evidence="7">
    <location>
        <begin position="707"/>
        <end position="820"/>
    </location>
</feature>
<proteinExistence type="predicted"/>
<dbReference type="InterPro" id="IPR022233">
    <property type="entry name" value="TRAPPC10/Trs130_C"/>
</dbReference>
<evidence type="ECO:0000256" key="1">
    <source>
        <dbReference type="ARBA" id="ARBA00004555"/>
    </source>
</evidence>
<dbReference type="Pfam" id="PF23274">
    <property type="entry name" value="DUF7077"/>
    <property type="match status" value="1"/>
</dbReference>
<sequence>MPPTTITYTLHPTPSHASSSSSVLHNAVAGIKAHLPLRNLHWKSSSRTSLRTIQEIDIDLVDLGEATSLRDKNTSVLDSPLVNMCLVVCEDGEVYKSQTRNFIRDWLSLLAARRTPHAPLIVLVNPPNSAVDKSGKTVWGKDKGVLGKLKADFNVGKRDRSLNLPPPGVNDPAAWPELINKLKECFVTAFDAAILEREDEVKRGEAQRVMVGWNFCTWFLLKESLAQSFEAVNLPEDSLIIYEELEAAFIQVVKEQNLSWFGKLGATGPRDDSLPILNTTMKPYREMLRTSSISVFDFRVYLFARQGILLGKLGRITEVAKRGQWFVASLAKRLRENEADLAEHFIESWTYTACMDIVSKCDQWARLERPNNDYSGLTAYESVRSELLDIARIQVEHLGVSSGHLPSAYPFQPPSAPQPASSDVLFDEASLVSSSPSSPVVPTDSSSTSRPQISNSILQAAMADRSNFFALYRDLTLKVIAAYRKCAKNLSCIRPLTNLLGLAVILDQWEEAYTQAQELARECQELGVWDRVVKYVLGVALKAAKKLDKCGMEWGELAIGYLEVSVRETGKTGDEDEDILLKEVIEGLKKGHRLFSIRLLGKETKIDHNEITIEVEVTNELHVDVENDRVEVRLDHPHSGGVIIFSAKEITLHPGVNLIRLSSSTSTHGIYNLQSASLFLGQFSFNYDLKDSGKSVIIRRDEGGIGITLRMPYDINLTDDTLMVLDIKSGQIDLREVRVNLTSLTRGVGFILEGAKRDGTNLALNDEGLITVGDIRAGETMTISVPYTGLPPTDYMRAHIDLLYSTDKGARQWMDVQTVDTGLPLTINVQDFFRPDCLLSHFTVSPDDKEILRVASAELIAPNGNPTSSLSLRIRYRQVDDEIRSSVTDVLRSLSPSSRASIERAVYEVLADRSKWRSYVIGESLEGIFCHALKNMGNIGLAFCESIKSVTLPEWRSLEIPVDVPQRRLLTAISLVPTLPPSTLIYQGRPLAFLLKLSTSSQWMGLPSELTEEEKIQRLVYDVQVNPEDWIVLGKKKAYFVPDPEKDVKVEIVLLPTRAGTIFLPNVSIYPLHSPDGSSELQAKVQGVLCESYMENAAQTVRVLPAKKEVTVLVPAPLPGGVPIGEQWDGVRA</sequence>
<dbReference type="InterPro" id="IPR045126">
    <property type="entry name" value="TRAPPC10/Trs130"/>
</dbReference>
<dbReference type="InterPro" id="IPR055505">
    <property type="entry name" value="DUF7077"/>
</dbReference>
<feature type="region of interest" description="Disordered" evidence="4">
    <location>
        <begin position="432"/>
        <end position="451"/>
    </location>
</feature>
<accession>A0ABR5BUM4</accession>
<dbReference type="InterPro" id="IPR056913">
    <property type="entry name" value="TRAPPC10/Trs130_N"/>
</dbReference>
<feature type="compositionally biased region" description="Low complexity" evidence="4">
    <location>
        <begin position="432"/>
        <end position="449"/>
    </location>
</feature>
<name>A0ABR5BUM4_9TREE</name>
<gene>
    <name evidence="8" type="ORF">I306_03842</name>
</gene>
<evidence type="ECO:0000259" key="7">
    <source>
        <dbReference type="Pfam" id="PF23274"/>
    </source>
</evidence>
<feature type="domain" description="TRAPPC10/Trs130 C-terminal" evidence="5">
    <location>
        <begin position="961"/>
        <end position="1104"/>
    </location>
</feature>
<keyword evidence="9" id="KW-1185">Reference proteome</keyword>
<reference evidence="8 9" key="1">
    <citation type="submission" date="2015-01" db="EMBL/GenBank/DDBJ databases">
        <title>The Genome Sequence of Cryptococcus gattii EJB2.</title>
        <authorList>
            <consortium name="The Broad Institute Genomics Platform"/>
            <person name="Cuomo C."/>
            <person name="Litvintseva A."/>
            <person name="Chen Y."/>
            <person name="Heitman J."/>
            <person name="Sun S."/>
            <person name="Springer D."/>
            <person name="Dromer F."/>
            <person name="Young S."/>
            <person name="Zeng Q."/>
            <person name="Gargeya S."/>
            <person name="Abouelleil A."/>
            <person name="Alvarado L."/>
            <person name="Chapman S.B."/>
            <person name="Gainer-Dewar J."/>
            <person name="Goldberg J."/>
            <person name="Griggs A."/>
            <person name="Gujja S."/>
            <person name="Hansen M."/>
            <person name="Howarth C."/>
            <person name="Imamovic A."/>
            <person name="Larimer J."/>
            <person name="Murphy C."/>
            <person name="Naylor J."/>
            <person name="Pearson M."/>
            <person name="Priest M."/>
            <person name="Roberts A."/>
            <person name="Saif S."/>
            <person name="Shea T."/>
            <person name="Sykes S."/>
            <person name="Wortman J."/>
            <person name="Nusbaum C."/>
            <person name="Birren B."/>
        </authorList>
    </citation>
    <scope>NUCLEOTIDE SEQUENCE [LARGE SCALE GENOMIC DNA]</scope>
    <source>
        <strain evidence="8 9">EJB2</strain>
    </source>
</reference>
<dbReference type="Proteomes" id="UP000054272">
    <property type="component" value="Unassembled WGS sequence"/>
</dbReference>
<evidence type="ECO:0000313" key="8">
    <source>
        <dbReference type="EMBL" id="KIR79089.1"/>
    </source>
</evidence>
<evidence type="ECO:0000259" key="6">
    <source>
        <dbReference type="Pfam" id="PF23036"/>
    </source>
</evidence>
<dbReference type="PANTHER" id="PTHR13251">
    <property type="entry name" value="EPILEPSY HOLOPROSENCEPHALY CANDIDATE 1/TMEM1"/>
    <property type="match status" value="1"/>
</dbReference>
<evidence type="ECO:0000313" key="9">
    <source>
        <dbReference type="Proteomes" id="UP000054272"/>
    </source>
</evidence>
<dbReference type="PANTHER" id="PTHR13251:SF3">
    <property type="entry name" value="TRAFFICKING PROTEIN PARTICLE COMPLEX SUBUNIT 10"/>
    <property type="match status" value="1"/>
</dbReference>
<feature type="domain" description="TRAPPC10/Trs130 N-terminal" evidence="6">
    <location>
        <begin position="19"/>
        <end position="320"/>
    </location>
</feature>
<evidence type="ECO:0000259" key="5">
    <source>
        <dbReference type="Pfam" id="PF12584"/>
    </source>
</evidence>